<name>A0A6C0M288_9ZZZZ</name>
<organism evidence="2">
    <name type="scientific">viral metagenome</name>
    <dbReference type="NCBI Taxonomy" id="1070528"/>
    <lineage>
        <taxon>unclassified sequences</taxon>
        <taxon>metagenomes</taxon>
        <taxon>organismal metagenomes</taxon>
    </lineage>
</organism>
<accession>A0A6C0M288</accession>
<dbReference type="AlphaFoldDB" id="A0A6C0M288"/>
<dbReference type="EMBL" id="MN740631">
    <property type="protein sequence ID" value="QHU36633.1"/>
    <property type="molecule type" value="Genomic_DNA"/>
</dbReference>
<proteinExistence type="predicted"/>
<feature type="region of interest" description="Disordered" evidence="1">
    <location>
        <begin position="93"/>
        <end position="115"/>
    </location>
</feature>
<protein>
    <submittedName>
        <fullName evidence="2">Uncharacterized protein</fullName>
    </submittedName>
</protein>
<evidence type="ECO:0000313" key="2">
    <source>
        <dbReference type="EMBL" id="QHU36633.1"/>
    </source>
</evidence>
<sequence length="115" mass="12738">MQFHFIACILLILFFGWMLLNAAMQRSKDTLIEGLETDARAKTASGDTKTTAAAAPDVAMMQEQLTNLAKTAQLIKTQMIKNEKDIQSNTANIQKLEESQNETVAKMASMKKDAK</sequence>
<evidence type="ECO:0000256" key="1">
    <source>
        <dbReference type="SAM" id="MobiDB-lite"/>
    </source>
</evidence>
<reference evidence="2" key="1">
    <citation type="journal article" date="2020" name="Nature">
        <title>Giant virus diversity and host interactions through global metagenomics.</title>
        <authorList>
            <person name="Schulz F."/>
            <person name="Roux S."/>
            <person name="Paez-Espino D."/>
            <person name="Jungbluth S."/>
            <person name="Walsh D.A."/>
            <person name="Denef V.J."/>
            <person name="McMahon K.D."/>
            <person name="Konstantinidis K.T."/>
            <person name="Eloe-Fadrosh E.A."/>
            <person name="Kyrpides N.C."/>
            <person name="Woyke T."/>
        </authorList>
    </citation>
    <scope>NUCLEOTIDE SEQUENCE</scope>
    <source>
        <strain evidence="2">GVMAG-S-1035124-57</strain>
    </source>
</reference>